<dbReference type="InParanoid" id="A2DMD4"/>
<reference evidence="1" key="1">
    <citation type="submission" date="2006-10" db="EMBL/GenBank/DDBJ databases">
        <authorList>
            <person name="Amadeo P."/>
            <person name="Zhao Q."/>
            <person name="Wortman J."/>
            <person name="Fraser-Liggett C."/>
            <person name="Carlton J."/>
        </authorList>
    </citation>
    <scope>NUCLEOTIDE SEQUENCE</scope>
    <source>
        <strain evidence="1">G3</strain>
    </source>
</reference>
<name>A2DMD4_TRIV3</name>
<evidence type="ECO:0000313" key="1">
    <source>
        <dbReference type="EMBL" id="EAY18361.1"/>
    </source>
</evidence>
<protein>
    <submittedName>
        <fullName evidence="1">Uncharacterized protein</fullName>
    </submittedName>
</protein>
<dbReference type="RefSeq" id="XP_001579347.1">
    <property type="nucleotide sequence ID" value="XM_001579297.1"/>
</dbReference>
<dbReference type="SMR" id="A2DMD4"/>
<dbReference type="VEuPathDB" id="TrichDB:TVAG_045630"/>
<organism evidence="1 2">
    <name type="scientific">Trichomonas vaginalis (strain ATCC PRA-98 / G3)</name>
    <dbReference type="NCBI Taxonomy" id="412133"/>
    <lineage>
        <taxon>Eukaryota</taxon>
        <taxon>Metamonada</taxon>
        <taxon>Parabasalia</taxon>
        <taxon>Trichomonadida</taxon>
        <taxon>Trichomonadidae</taxon>
        <taxon>Trichomonas</taxon>
    </lineage>
</organism>
<proteinExistence type="predicted"/>
<evidence type="ECO:0000313" key="2">
    <source>
        <dbReference type="Proteomes" id="UP000001542"/>
    </source>
</evidence>
<dbReference type="AlphaFoldDB" id="A2DMD4"/>
<keyword evidence="2" id="KW-1185">Reference proteome</keyword>
<dbReference type="InterPro" id="IPR016024">
    <property type="entry name" value="ARM-type_fold"/>
</dbReference>
<dbReference type="KEGG" id="tva:5463879"/>
<sequence length="506" mass="58216">MESEYKDNNEVEKKVEFMKSPKERFAKDKNKEKASKFNIEDFEKNMEAASKSIETNFTSAESIDTIKSSLDNMFNSLNFSLQIEKEVPEILNYLKSNDYITFLHILIMQKIDTEINSCALKILALILTCKINHPIFDNESMNTDFVGDLFMLSQDPSICTENSTNLDPSNISINNIFSQINMPVHQYEYIRRSALTVILMILQRNSEILEFAASNSDFNDILTSFEDPDYEVITLVCNIFQIYIERLPNNPETDIFIEYILYHAEINYKLFLPALNGILSYLHSPDGPQFANELATSPIAQTILRSYSNYSLEFKKVISKIISQICKKSEPSKRSYYISKIDIPQFFTNITDPDAIIISIGLIKSILVHNEDISNEFFTLSIKILFESLNNGVFQIKRKAFVSIGRVIDRIEEQYLISLINGYQLIDLIENFIDDQDQEALLSSCIIMSRILVVDNEEIRNSAENAFFSGDIIDIVESFEDSDNTLLQRAVIRFLMILDERSSQDN</sequence>
<dbReference type="VEuPathDB" id="TrichDB:TVAGG3_0604820"/>
<dbReference type="EMBL" id="DS113219">
    <property type="protein sequence ID" value="EAY18361.1"/>
    <property type="molecule type" value="Genomic_DNA"/>
</dbReference>
<dbReference type="SUPFAM" id="SSF48371">
    <property type="entry name" value="ARM repeat"/>
    <property type="match status" value="1"/>
</dbReference>
<gene>
    <name evidence="1" type="ORF">TVAG_045630</name>
</gene>
<dbReference type="Proteomes" id="UP000001542">
    <property type="component" value="Unassembled WGS sequence"/>
</dbReference>
<dbReference type="Gene3D" id="1.25.10.10">
    <property type="entry name" value="Leucine-rich Repeat Variant"/>
    <property type="match status" value="1"/>
</dbReference>
<dbReference type="InterPro" id="IPR011989">
    <property type="entry name" value="ARM-like"/>
</dbReference>
<reference evidence="1" key="2">
    <citation type="journal article" date="2007" name="Science">
        <title>Draft genome sequence of the sexually transmitted pathogen Trichomonas vaginalis.</title>
        <authorList>
            <person name="Carlton J.M."/>
            <person name="Hirt R.P."/>
            <person name="Silva J.C."/>
            <person name="Delcher A.L."/>
            <person name="Schatz M."/>
            <person name="Zhao Q."/>
            <person name="Wortman J.R."/>
            <person name="Bidwell S.L."/>
            <person name="Alsmark U.C.M."/>
            <person name="Besteiro S."/>
            <person name="Sicheritz-Ponten T."/>
            <person name="Noel C.J."/>
            <person name="Dacks J.B."/>
            <person name="Foster P.G."/>
            <person name="Simillion C."/>
            <person name="Van de Peer Y."/>
            <person name="Miranda-Saavedra D."/>
            <person name="Barton G.J."/>
            <person name="Westrop G.D."/>
            <person name="Mueller S."/>
            <person name="Dessi D."/>
            <person name="Fiori P.L."/>
            <person name="Ren Q."/>
            <person name="Paulsen I."/>
            <person name="Zhang H."/>
            <person name="Bastida-Corcuera F.D."/>
            <person name="Simoes-Barbosa A."/>
            <person name="Brown M.T."/>
            <person name="Hayes R.D."/>
            <person name="Mukherjee M."/>
            <person name="Okumura C.Y."/>
            <person name="Schneider R."/>
            <person name="Smith A.J."/>
            <person name="Vanacova S."/>
            <person name="Villalvazo M."/>
            <person name="Haas B.J."/>
            <person name="Pertea M."/>
            <person name="Feldblyum T.V."/>
            <person name="Utterback T.R."/>
            <person name="Shu C.L."/>
            <person name="Osoegawa K."/>
            <person name="de Jong P.J."/>
            <person name="Hrdy I."/>
            <person name="Horvathova L."/>
            <person name="Zubacova Z."/>
            <person name="Dolezal P."/>
            <person name="Malik S.B."/>
            <person name="Logsdon J.M. Jr."/>
            <person name="Henze K."/>
            <person name="Gupta A."/>
            <person name="Wang C.C."/>
            <person name="Dunne R.L."/>
            <person name="Upcroft J.A."/>
            <person name="Upcroft P."/>
            <person name="White O."/>
            <person name="Salzberg S.L."/>
            <person name="Tang P."/>
            <person name="Chiu C.-H."/>
            <person name="Lee Y.-S."/>
            <person name="Embley T.M."/>
            <person name="Coombs G.H."/>
            <person name="Mottram J.C."/>
            <person name="Tachezy J."/>
            <person name="Fraser-Liggett C.M."/>
            <person name="Johnson P.J."/>
        </authorList>
    </citation>
    <scope>NUCLEOTIDE SEQUENCE [LARGE SCALE GENOMIC DNA]</scope>
    <source>
        <strain evidence="1">G3</strain>
    </source>
</reference>
<accession>A2DMD4</accession>